<reference evidence="5 6" key="1">
    <citation type="submission" date="2017-09" db="EMBL/GenBank/DDBJ databases">
        <title>Depth-based differentiation of microbial function through sediment-hosted aquifers and enrichment of novel symbionts in the deep terrestrial subsurface.</title>
        <authorList>
            <person name="Probst A.J."/>
            <person name="Ladd B."/>
            <person name="Jarett J.K."/>
            <person name="Geller-Mcgrath D.E."/>
            <person name="Sieber C.M."/>
            <person name="Emerson J.B."/>
            <person name="Anantharaman K."/>
            <person name="Thomas B.C."/>
            <person name="Malmstrom R."/>
            <person name="Stieglmeier M."/>
            <person name="Klingl A."/>
            <person name="Woyke T."/>
            <person name="Ryan C.M."/>
            <person name="Banfield J.F."/>
        </authorList>
    </citation>
    <scope>NUCLEOTIDE SEQUENCE [LARGE SCALE GENOMIC DNA]</scope>
    <source>
        <strain evidence="5">CG11_big_fil_rev_8_21_14_0_20_45_26</strain>
    </source>
</reference>
<evidence type="ECO:0000313" key="6">
    <source>
        <dbReference type="Proteomes" id="UP000230859"/>
    </source>
</evidence>
<gene>
    <name evidence="5" type="ORF">COV74_06280</name>
</gene>
<protein>
    <submittedName>
        <fullName evidence="5">Cold-shock protein</fullName>
    </submittedName>
</protein>
<evidence type="ECO:0000313" key="5">
    <source>
        <dbReference type="EMBL" id="PIQ86036.1"/>
    </source>
</evidence>
<dbReference type="InterPro" id="IPR012340">
    <property type="entry name" value="NA-bd_OB-fold"/>
</dbReference>
<dbReference type="InterPro" id="IPR012156">
    <property type="entry name" value="Cold_shock_CspA"/>
</dbReference>
<dbReference type="GO" id="GO:0005829">
    <property type="term" value="C:cytosol"/>
    <property type="evidence" value="ECO:0007669"/>
    <property type="project" value="UniProtKB-ARBA"/>
</dbReference>
<dbReference type="GO" id="GO:0003676">
    <property type="term" value="F:nucleic acid binding"/>
    <property type="evidence" value="ECO:0007669"/>
    <property type="project" value="InterPro"/>
</dbReference>
<dbReference type="PROSITE" id="PS00352">
    <property type="entry name" value="CSD_1"/>
    <property type="match status" value="1"/>
</dbReference>
<dbReference type="InterPro" id="IPR050181">
    <property type="entry name" value="Cold_shock_domain"/>
</dbReference>
<dbReference type="PRINTS" id="PR00050">
    <property type="entry name" value="COLDSHOCK"/>
</dbReference>
<evidence type="ECO:0000256" key="1">
    <source>
        <dbReference type="ARBA" id="ARBA00004496"/>
    </source>
</evidence>
<name>A0A2H0LNW4_9BACT</name>
<dbReference type="CDD" id="cd04458">
    <property type="entry name" value="CSP_CDS"/>
    <property type="match status" value="1"/>
</dbReference>
<dbReference type="EMBL" id="PCVY01000053">
    <property type="protein sequence ID" value="PIQ86036.1"/>
    <property type="molecule type" value="Genomic_DNA"/>
</dbReference>
<accession>A0A2H0LNW4</accession>
<proteinExistence type="predicted"/>
<dbReference type="SMART" id="SM00357">
    <property type="entry name" value="CSP"/>
    <property type="match status" value="1"/>
</dbReference>
<dbReference type="AlphaFoldDB" id="A0A2H0LNW4"/>
<sequence length="76" mass="8457">MAEKGKVKWFSNVKGYGFIEKEGSEQDVFVHYSSIQGDGYKTLKEGDGVTFEIGQGEKGPLATNVLREKKVEAEKK</sequence>
<evidence type="ECO:0000256" key="2">
    <source>
        <dbReference type="ARBA" id="ARBA00022490"/>
    </source>
</evidence>
<organism evidence="5 6">
    <name type="scientific">Candidatus Abzuiibacterium crystallinum</name>
    <dbReference type="NCBI Taxonomy" id="1974748"/>
    <lineage>
        <taxon>Bacteria</taxon>
        <taxon>Pseudomonadati</taxon>
        <taxon>Candidatus Omnitrophota</taxon>
        <taxon>Candidatus Abzuiibacterium</taxon>
    </lineage>
</organism>
<dbReference type="InterPro" id="IPR019844">
    <property type="entry name" value="CSD_CS"/>
</dbReference>
<dbReference type="InterPro" id="IPR011129">
    <property type="entry name" value="CSD"/>
</dbReference>
<dbReference type="PROSITE" id="PS51857">
    <property type="entry name" value="CSD_2"/>
    <property type="match status" value="1"/>
</dbReference>
<dbReference type="FunFam" id="2.40.50.140:FF:000006">
    <property type="entry name" value="Cold shock protein CspC"/>
    <property type="match status" value="1"/>
</dbReference>
<dbReference type="Pfam" id="PF00313">
    <property type="entry name" value="CSD"/>
    <property type="match status" value="1"/>
</dbReference>
<dbReference type="PIRSF" id="PIRSF002599">
    <property type="entry name" value="Cold_shock_A"/>
    <property type="match status" value="1"/>
</dbReference>
<dbReference type="Gene3D" id="2.40.50.140">
    <property type="entry name" value="Nucleic acid-binding proteins"/>
    <property type="match status" value="1"/>
</dbReference>
<feature type="domain" description="CSD" evidence="4">
    <location>
        <begin position="2"/>
        <end position="67"/>
    </location>
</feature>
<keyword evidence="2" id="KW-0963">Cytoplasm</keyword>
<evidence type="ECO:0000259" key="4">
    <source>
        <dbReference type="PROSITE" id="PS51857"/>
    </source>
</evidence>
<dbReference type="PANTHER" id="PTHR11544">
    <property type="entry name" value="COLD SHOCK DOMAIN CONTAINING PROTEINS"/>
    <property type="match status" value="1"/>
</dbReference>
<dbReference type="Proteomes" id="UP000230859">
    <property type="component" value="Unassembled WGS sequence"/>
</dbReference>
<comment type="caution">
    <text evidence="5">The sequence shown here is derived from an EMBL/GenBank/DDBJ whole genome shotgun (WGS) entry which is preliminary data.</text>
</comment>
<dbReference type="SUPFAM" id="SSF50249">
    <property type="entry name" value="Nucleic acid-binding proteins"/>
    <property type="match status" value="1"/>
</dbReference>
<evidence type="ECO:0000256" key="3">
    <source>
        <dbReference type="RuleBase" id="RU000408"/>
    </source>
</evidence>
<comment type="subcellular location">
    <subcellularLocation>
        <location evidence="1 3">Cytoplasm</location>
    </subcellularLocation>
</comment>
<dbReference type="InterPro" id="IPR002059">
    <property type="entry name" value="CSP_DNA-bd"/>
</dbReference>